<reference evidence="2 3" key="1">
    <citation type="submission" date="2009-01" db="EMBL/GenBank/DDBJ databases">
        <authorList>
            <person name="Qin X."/>
            <person name="Bachman B."/>
            <person name="Battles P."/>
            <person name="Bell A."/>
            <person name="Bess C."/>
            <person name="Bickham C."/>
            <person name="Chaboub L."/>
            <person name="Chen D."/>
            <person name="Coyle M."/>
            <person name="Deiros D.R."/>
            <person name="Dinh H."/>
            <person name="Forbes L."/>
            <person name="Fowler G."/>
            <person name="Francisco L."/>
            <person name="Fu Q."/>
            <person name="Gubbala S."/>
            <person name="Hale W."/>
            <person name="Han Y."/>
            <person name="Hemphill L."/>
            <person name="Highlander S.K."/>
            <person name="Hirani K."/>
            <person name="Hogues M."/>
            <person name="Jackson L."/>
            <person name="Jakkamsetti A."/>
            <person name="Javaid M."/>
            <person name="Jiang H."/>
            <person name="Korchina V."/>
            <person name="Kovar C."/>
            <person name="Lara F."/>
            <person name="Lee S."/>
            <person name="Mata R."/>
            <person name="Mathew T."/>
            <person name="Moen C."/>
            <person name="Morales K."/>
            <person name="Munidasa M."/>
            <person name="Nazareth L."/>
            <person name="Ngo R."/>
            <person name="Nguyen L."/>
            <person name="Okwuonu G."/>
            <person name="Ongeri F."/>
            <person name="Patil S."/>
            <person name="Petrosino J."/>
            <person name="Pham C."/>
            <person name="Pham P."/>
            <person name="Pu L.-L."/>
            <person name="Puazo M."/>
            <person name="Raj R."/>
            <person name="Reid J."/>
            <person name="Rouhana J."/>
            <person name="Saada N."/>
            <person name="Shang Y."/>
            <person name="Simmons D."/>
            <person name="Thornton R."/>
            <person name="Warren J."/>
            <person name="Weissenberger G."/>
            <person name="Zhang J."/>
            <person name="Zhang L."/>
            <person name="Zhou C."/>
            <person name="Zhu D."/>
            <person name="Muzny D."/>
            <person name="Worley K."/>
            <person name="Gibbs R."/>
        </authorList>
    </citation>
    <scope>NUCLEOTIDE SEQUENCE [LARGE SCALE GENOMIC DNA]</scope>
    <source>
        <strain evidence="2 3">DSM 15436</strain>
    </source>
</reference>
<dbReference type="CDD" id="cd03024">
    <property type="entry name" value="DsbA_FrnE"/>
    <property type="match status" value="1"/>
</dbReference>
<organism evidence="2 3">
    <name type="scientific">Gleimia coleocanis DSM 15436</name>
    <dbReference type="NCBI Taxonomy" id="525245"/>
    <lineage>
        <taxon>Bacteria</taxon>
        <taxon>Bacillati</taxon>
        <taxon>Actinomycetota</taxon>
        <taxon>Actinomycetes</taxon>
        <taxon>Actinomycetales</taxon>
        <taxon>Actinomycetaceae</taxon>
        <taxon>Gleimia</taxon>
    </lineage>
</organism>
<dbReference type="OrthoDB" id="9799122at2"/>
<dbReference type="RefSeq" id="WP_006546856.1">
    <property type="nucleotide sequence ID" value="NZ_DS999543.1"/>
</dbReference>
<evidence type="ECO:0000313" key="3">
    <source>
        <dbReference type="Proteomes" id="UP000010301"/>
    </source>
</evidence>
<dbReference type="Gene3D" id="3.40.30.10">
    <property type="entry name" value="Glutaredoxin"/>
    <property type="match status" value="1"/>
</dbReference>
<sequence length="228" mass="25573">MHIDIWSDVACPWCYLAVRHLRKALTNFPHKNEVTVRLHAYFLQPELTGVDERSEAQYLAETKGMSVAEVNQALEAVSNLGAQEGINFDWENIKVASTSNAHRLICLAREIDVEKDTTKGPDTLELKVHEALARSRFEYGMNLANPESLVALANDFQIDGERVFSALENQEYANEVFSDFQIGVQMGVNAVPVFIFDNAFLVEGAQPVVAFENVLKTAWNHANPDHQI</sequence>
<name>C0W0K6_9ACTO</name>
<keyword evidence="3" id="KW-1185">Reference proteome</keyword>
<feature type="domain" description="DSBA-like thioredoxin" evidence="1">
    <location>
        <begin position="3"/>
        <end position="215"/>
    </location>
</feature>
<dbReference type="EMBL" id="ACFG01000030">
    <property type="protein sequence ID" value="EEH64065.1"/>
    <property type="molecule type" value="Genomic_DNA"/>
</dbReference>
<proteinExistence type="predicted"/>
<dbReference type="HOGENOM" id="CLU_069253_0_2_11"/>
<protein>
    <submittedName>
        <fullName evidence="2">DsbA-like protein</fullName>
    </submittedName>
</protein>
<dbReference type="Proteomes" id="UP000010301">
    <property type="component" value="Unassembled WGS sequence"/>
</dbReference>
<dbReference type="AlphaFoldDB" id="C0W0K6"/>
<evidence type="ECO:0000313" key="2">
    <source>
        <dbReference type="EMBL" id="EEH64065.1"/>
    </source>
</evidence>
<gene>
    <name evidence="2" type="ORF">HMPREF0044_1084</name>
</gene>
<dbReference type="Pfam" id="PF01323">
    <property type="entry name" value="DSBA"/>
    <property type="match status" value="1"/>
</dbReference>
<dbReference type="GO" id="GO:0016491">
    <property type="term" value="F:oxidoreductase activity"/>
    <property type="evidence" value="ECO:0007669"/>
    <property type="project" value="InterPro"/>
</dbReference>
<comment type="caution">
    <text evidence="2">The sequence shown here is derived from an EMBL/GenBank/DDBJ whole genome shotgun (WGS) entry which is preliminary data.</text>
</comment>
<evidence type="ECO:0000259" key="1">
    <source>
        <dbReference type="Pfam" id="PF01323"/>
    </source>
</evidence>
<dbReference type="PANTHER" id="PTHR13887">
    <property type="entry name" value="GLUTATHIONE S-TRANSFERASE KAPPA"/>
    <property type="match status" value="1"/>
</dbReference>
<dbReference type="STRING" id="525245.HMPREF0044_1084"/>
<dbReference type="PANTHER" id="PTHR13887:SF41">
    <property type="entry name" value="THIOREDOXIN SUPERFAMILY PROTEIN"/>
    <property type="match status" value="1"/>
</dbReference>
<accession>C0W0K6</accession>
<dbReference type="SUPFAM" id="SSF52833">
    <property type="entry name" value="Thioredoxin-like"/>
    <property type="match status" value="1"/>
</dbReference>
<dbReference type="eggNOG" id="COG2761">
    <property type="taxonomic scope" value="Bacteria"/>
</dbReference>
<dbReference type="InterPro" id="IPR036249">
    <property type="entry name" value="Thioredoxin-like_sf"/>
</dbReference>
<dbReference type="InterPro" id="IPR001853">
    <property type="entry name" value="DSBA-like_thioredoxin_dom"/>
</dbReference>